<gene>
    <name evidence="1" type="primary">68</name>
    <name evidence="1" type="ORF">SEA_LILHOMIEP_68</name>
</gene>
<evidence type="ECO:0000313" key="2">
    <source>
        <dbReference type="Proteomes" id="UP000317816"/>
    </source>
</evidence>
<organism evidence="1 2">
    <name type="scientific">Mycobacterium phage LilhomieP</name>
    <dbReference type="NCBI Taxonomy" id="2591221"/>
    <lineage>
        <taxon>Viruses</taxon>
        <taxon>Duplodnaviria</taxon>
        <taxon>Heunggongvirae</taxon>
        <taxon>Uroviricota</taxon>
        <taxon>Caudoviricetes</taxon>
        <taxon>Vilmaviridae</taxon>
        <taxon>Mclasvirinae</taxon>
        <taxon>Bongovirus</taxon>
        <taxon>Bongovirus bongo</taxon>
    </lineage>
</organism>
<accession>A0A514DJ77</accession>
<name>A0A514DJ77_9CAUD</name>
<dbReference type="EMBL" id="MK937612">
    <property type="protein sequence ID" value="QDH93642.1"/>
    <property type="molecule type" value="Genomic_DNA"/>
</dbReference>
<sequence length="126" mass="14584">MDGPRRSYSTGPRAWTYERLASVPITSTGAHQRVRRLWGSASLYPCATCGGPAKDWAYDGTDPTHYYEQGRKAWSHFSRWPEFYMPMCKPCHSNHDRRAAADELREYRQWKMRNPGKTLEDLEGVA</sequence>
<dbReference type="Proteomes" id="UP000317816">
    <property type="component" value="Segment"/>
</dbReference>
<protein>
    <submittedName>
        <fullName evidence="1">Uncharacterized protein</fullName>
    </submittedName>
</protein>
<proteinExistence type="predicted"/>
<evidence type="ECO:0000313" key="1">
    <source>
        <dbReference type="EMBL" id="QDH93642.1"/>
    </source>
</evidence>
<reference evidence="1 2" key="1">
    <citation type="submission" date="2019-05" db="EMBL/GenBank/DDBJ databases">
        <authorList>
            <person name="Arnold R.J."/>
            <person name="Bortz R.L."/>
            <person name="Bowder D.M."/>
            <person name="DeJong R."/>
            <person name="Doyle E.L."/>
            <person name="Fast K.M."/>
            <person name="Fillman C.L."/>
            <person name="Finkel J.S."/>
            <person name="Guild N.A."/>
            <person name="Koga A."/>
            <person name="Katsanos J."/>
            <person name="Panagakis A.K."/>
            <person name="Sandel M."/>
            <person name="Schrock T."/>
            <person name="Warner M.H."/>
            <person name="Monti D.L."/>
            <person name="Garlena R.A."/>
            <person name="Russell D.A."/>
            <person name="Pope W.H."/>
            <person name="Jacobs-Sera D."/>
            <person name="Hatfull G.F."/>
        </authorList>
    </citation>
    <scope>NUCLEOTIDE SEQUENCE [LARGE SCALE GENOMIC DNA]</scope>
</reference>